<dbReference type="InterPro" id="IPR001025">
    <property type="entry name" value="BAH_dom"/>
</dbReference>
<comment type="subcellular location">
    <subcellularLocation>
        <location evidence="1">Nucleus</location>
    </subcellularLocation>
</comment>
<evidence type="ECO:0000259" key="10">
    <source>
        <dbReference type="PROSITE" id="PS51038"/>
    </source>
</evidence>
<dbReference type="InterPro" id="IPR050390">
    <property type="entry name" value="C5-Methyltransferase"/>
</dbReference>
<comment type="similarity">
    <text evidence="8">Belongs to the class I-like SAM-binding methyltransferase superfamily. C5-methyltransferase family.</text>
</comment>
<dbReference type="PRINTS" id="PR00105">
    <property type="entry name" value="C5METTRFRASE"/>
</dbReference>
<dbReference type="AlphaFoldDB" id="A0A9P9BM18"/>
<dbReference type="GO" id="GO:0005634">
    <property type="term" value="C:nucleus"/>
    <property type="evidence" value="ECO:0007669"/>
    <property type="project" value="UniProtKB-SubCell"/>
</dbReference>
<dbReference type="GO" id="GO:0003677">
    <property type="term" value="F:DNA binding"/>
    <property type="evidence" value="ECO:0007669"/>
    <property type="project" value="UniProtKB-KW"/>
</dbReference>
<dbReference type="GO" id="GO:0003886">
    <property type="term" value="F:DNA (cytosine-5-)-methyltransferase activity"/>
    <property type="evidence" value="ECO:0007669"/>
    <property type="project" value="UniProtKB-EC"/>
</dbReference>
<evidence type="ECO:0000256" key="6">
    <source>
        <dbReference type="ARBA" id="ARBA00023125"/>
    </source>
</evidence>
<keyword evidence="7" id="KW-0539">Nucleus</keyword>
<dbReference type="RefSeq" id="XP_046011456.1">
    <property type="nucleotide sequence ID" value="XM_046151710.1"/>
</dbReference>
<sequence>MASSVISISSDSDDEDVPAYLAALASNVQLPTVRLGDSSDDASDDVAMEWGSSPRTDSGFETDSSLRLPFRAVPKDTSKKPPLVCLDDSDGKGQNDMLMDEPIVRDLGQTIFDDTKALSETDTGGSVRPQDHHTALSSSSSHSGAVSVHLPISTLVNPRSSFDGFVPPAQEIFETRFLQVLERDGTQESTSDYIEVDLDNFAVYVDSVRYPHELRPLQALATMLGNTILYFDGEVHVGAQHFFLKRVPFRALPIGGYDNDTETVRHQIWIHSMLNERRNKQIFYRLRAPAIEYERFYTPFLWIADLAKHFISFCDSYHSIGKRVMLADMKHQFQAYIIAKHGGSTLVDAWLAANRSPDFRSVIIANAEYIWKEANGVSAHPSRHTIWKEIKTFDQYRPNLNVSPHSLTRAGITIAKTSVTPYIYGLFEHFDFSPFLEAIPLSPTVQTAQSHQSSLNSRHTIPISLTRSARCSTECDRTDFLRSIEPGDVISTHMDNPENTATAWTLEPSIHHEDDHVWMARVQKVHIHPATAARLFDVLWLYHPRDTSCGRMKYPWKKEMFLSDNCTCHSRSTRLSEADIIAVHEVEWFGDESSTAEFFIRQIYLPAQNRWERLQTRHFDCSVREATLDDLQIGETVLGPSVGPNRGAHRLQPLVIEDLEVDDHGKQWATVRILARRLERRDHGPFPARQSSALNELFWTSESTKMRTGRFQRRCFVRIVEENEELPTPYDRNGAGDLFFIRQTEENASQLGSLRQAFDPAQNPRETLRGLDLFCGGGNFGRGLEEGGAIRMRYANDISSKAIHTYMANNDSTCQPFLGSVDDLLHSIAQGLDGVPKPGDVDFISGGSPCPGFSRLTIDKTTARQQKNRSLSASFASFVDCLRPSFGVLENVKGIVEAKDRRDSCVLSQLICAFVGLGYQTQLMWLDAWSFGAPQSRERVFLCFAAPGCVLPRMPEPSHSHPPGTKMVSLGKMSNGLPYGQREDVKTPFEFLSASAATADLPSVYDGKADYCIGFPDHRLSVGYTALLRKQLSAVPTRPYGLNFRKIAYSTDGGEPILRKSQLHLFGPQRLTPSGTKRERASATSKGWGRVHPHGLFSTVTTACQPADARAGTWSHWDQNRPITVLEARRAQGFLDHEVLLGGPPEQWKVVGNSVSRHVALALGLVFREAWFGTLYDEQPSRNMASLQEETMQM</sequence>
<evidence type="ECO:0000313" key="11">
    <source>
        <dbReference type="EMBL" id="KAH7029168.1"/>
    </source>
</evidence>
<evidence type="ECO:0000256" key="1">
    <source>
        <dbReference type="ARBA" id="ARBA00004123"/>
    </source>
</evidence>
<dbReference type="PANTHER" id="PTHR10629">
    <property type="entry name" value="CYTOSINE-SPECIFIC METHYLTRANSFERASE"/>
    <property type="match status" value="1"/>
</dbReference>
<keyword evidence="3 8" id="KW-0489">Methyltransferase</keyword>
<evidence type="ECO:0000256" key="7">
    <source>
        <dbReference type="ARBA" id="ARBA00023242"/>
    </source>
</evidence>
<dbReference type="SUPFAM" id="SSF53335">
    <property type="entry name" value="S-adenosyl-L-methionine-dependent methyltransferases"/>
    <property type="match status" value="1"/>
</dbReference>
<keyword evidence="12" id="KW-1185">Reference proteome</keyword>
<dbReference type="GO" id="GO:0032259">
    <property type="term" value="P:methylation"/>
    <property type="evidence" value="ECO:0007669"/>
    <property type="project" value="UniProtKB-KW"/>
</dbReference>
<dbReference type="GeneID" id="70181256"/>
<dbReference type="EC" id="2.1.1.37" evidence="2"/>
<dbReference type="PROSITE" id="PS51038">
    <property type="entry name" value="BAH"/>
    <property type="match status" value="2"/>
</dbReference>
<dbReference type="OrthoDB" id="5376140at2759"/>
<evidence type="ECO:0000256" key="3">
    <source>
        <dbReference type="ARBA" id="ARBA00022603"/>
    </source>
</evidence>
<dbReference type="GO" id="GO:0044027">
    <property type="term" value="P:negative regulation of gene expression via chromosomal CpG island methylation"/>
    <property type="evidence" value="ECO:0007669"/>
    <property type="project" value="TreeGrafter"/>
</dbReference>
<dbReference type="InterPro" id="IPR057215">
    <property type="entry name" value="DUF7893"/>
</dbReference>
<keyword evidence="4 8" id="KW-0808">Transferase</keyword>
<dbReference type="InterPro" id="IPR018117">
    <property type="entry name" value="C5_DNA_meth_AS"/>
</dbReference>
<feature type="region of interest" description="Disordered" evidence="9">
    <location>
        <begin position="119"/>
        <end position="144"/>
    </location>
</feature>
<feature type="domain" description="BAH" evidence="10">
    <location>
        <begin position="629"/>
        <end position="755"/>
    </location>
</feature>
<dbReference type="InterPro" id="IPR029063">
    <property type="entry name" value="SAM-dependent_MTases_sf"/>
</dbReference>
<protein>
    <recommendedName>
        <fullName evidence="2">DNA (cytosine-5-)-methyltransferase</fullName>
        <ecNumber evidence="2">2.1.1.37</ecNumber>
    </recommendedName>
</protein>
<evidence type="ECO:0000256" key="2">
    <source>
        <dbReference type="ARBA" id="ARBA00011975"/>
    </source>
</evidence>
<dbReference type="Gene3D" id="3.90.120.10">
    <property type="entry name" value="DNA Methylase, subunit A, domain 2"/>
    <property type="match status" value="1"/>
</dbReference>
<keyword evidence="6" id="KW-0238">DNA-binding</keyword>
<keyword evidence="5 8" id="KW-0949">S-adenosyl-L-methionine</keyword>
<organism evidence="11 12">
    <name type="scientific">Microdochium trichocladiopsis</name>
    <dbReference type="NCBI Taxonomy" id="1682393"/>
    <lineage>
        <taxon>Eukaryota</taxon>
        <taxon>Fungi</taxon>
        <taxon>Dikarya</taxon>
        <taxon>Ascomycota</taxon>
        <taxon>Pezizomycotina</taxon>
        <taxon>Sordariomycetes</taxon>
        <taxon>Xylariomycetidae</taxon>
        <taxon>Xylariales</taxon>
        <taxon>Microdochiaceae</taxon>
        <taxon>Microdochium</taxon>
    </lineage>
</organism>
<name>A0A9P9BM18_9PEZI</name>
<dbReference type="Gene3D" id="2.30.30.490">
    <property type="match status" value="1"/>
</dbReference>
<dbReference type="PROSITE" id="PS00094">
    <property type="entry name" value="C5_MTASE_1"/>
    <property type="match status" value="1"/>
</dbReference>
<dbReference type="Proteomes" id="UP000756346">
    <property type="component" value="Unassembled WGS sequence"/>
</dbReference>
<dbReference type="PANTHER" id="PTHR10629:SF54">
    <property type="entry name" value="DNA METHYLTRANSFERASE DIM-2"/>
    <property type="match status" value="1"/>
</dbReference>
<evidence type="ECO:0000256" key="8">
    <source>
        <dbReference type="PROSITE-ProRule" id="PRU01016"/>
    </source>
</evidence>
<dbReference type="InterPro" id="IPR043151">
    <property type="entry name" value="BAH_sf"/>
</dbReference>
<comment type="caution">
    <text evidence="11">The sequence shown here is derived from an EMBL/GenBank/DDBJ whole genome shotgun (WGS) entry which is preliminary data.</text>
</comment>
<dbReference type="GO" id="GO:0003682">
    <property type="term" value="F:chromatin binding"/>
    <property type="evidence" value="ECO:0007669"/>
    <property type="project" value="InterPro"/>
</dbReference>
<dbReference type="Pfam" id="PF25423">
    <property type="entry name" value="DUF7893"/>
    <property type="match status" value="1"/>
</dbReference>
<proteinExistence type="inferred from homology"/>
<evidence type="ECO:0000313" key="12">
    <source>
        <dbReference type="Proteomes" id="UP000756346"/>
    </source>
</evidence>
<dbReference type="EMBL" id="JAGTJQ010000006">
    <property type="protein sequence ID" value="KAH7029168.1"/>
    <property type="molecule type" value="Genomic_DNA"/>
</dbReference>
<dbReference type="PROSITE" id="PS51679">
    <property type="entry name" value="SAM_MT_C5"/>
    <property type="match status" value="1"/>
</dbReference>
<evidence type="ECO:0000256" key="9">
    <source>
        <dbReference type="SAM" id="MobiDB-lite"/>
    </source>
</evidence>
<dbReference type="InterPro" id="IPR001525">
    <property type="entry name" value="C5_MeTfrase"/>
</dbReference>
<dbReference type="Gene3D" id="3.40.50.150">
    <property type="entry name" value="Vaccinia Virus protein VP39"/>
    <property type="match status" value="1"/>
</dbReference>
<evidence type="ECO:0000256" key="4">
    <source>
        <dbReference type="ARBA" id="ARBA00022679"/>
    </source>
</evidence>
<accession>A0A9P9BM18</accession>
<feature type="domain" description="BAH" evidence="10">
    <location>
        <begin position="482"/>
        <end position="615"/>
    </location>
</feature>
<gene>
    <name evidence="11" type="ORF">B0I36DRAFT_290600</name>
</gene>
<reference evidence="11" key="1">
    <citation type="journal article" date="2021" name="Nat. Commun.">
        <title>Genetic determinants of endophytism in the Arabidopsis root mycobiome.</title>
        <authorList>
            <person name="Mesny F."/>
            <person name="Miyauchi S."/>
            <person name="Thiergart T."/>
            <person name="Pickel B."/>
            <person name="Atanasova L."/>
            <person name="Karlsson M."/>
            <person name="Huettel B."/>
            <person name="Barry K.W."/>
            <person name="Haridas S."/>
            <person name="Chen C."/>
            <person name="Bauer D."/>
            <person name="Andreopoulos W."/>
            <person name="Pangilinan J."/>
            <person name="LaButti K."/>
            <person name="Riley R."/>
            <person name="Lipzen A."/>
            <person name="Clum A."/>
            <person name="Drula E."/>
            <person name="Henrissat B."/>
            <person name="Kohler A."/>
            <person name="Grigoriev I.V."/>
            <person name="Martin F.M."/>
            <person name="Hacquard S."/>
        </authorList>
    </citation>
    <scope>NUCLEOTIDE SEQUENCE</scope>
    <source>
        <strain evidence="11">MPI-CAGE-CH-0230</strain>
    </source>
</reference>
<dbReference type="Pfam" id="PF00145">
    <property type="entry name" value="DNA_methylase"/>
    <property type="match status" value="1"/>
</dbReference>
<feature type="active site" evidence="8">
    <location>
        <position position="850"/>
    </location>
</feature>
<feature type="compositionally biased region" description="Low complexity" evidence="9">
    <location>
        <begin position="135"/>
        <end position="144"/>
    </location>
</feature>
<evidence type="ECO:0000256" key="5">
    <source>
        <dbReference type="ARBA" id="ARBA00022691"/>
    </source>
</evidence>